<dbReference type="AlphaFoldDB" id="A0A117IC33"/>
<accession>A0A117IC33</accession>
<reference evidence="2" key="1">
    <citation type="journal article" date="2016" name="Genome Announc.">
        <title>Draft Genome Sequences of Five Rapidly Growing Mycobacterium Species, M. thermoresistibile, M. fortuitum subsp. acetamidolyticum, M. canariasense, M. brisbanense, and M. novocastrense.</title>
        <authorList>
            <person name="Katahira K."/>
            <person name="Ogura Y."/>
            <person name="Gotoh Y."/>
            <person name="Hayashi T."/>
        </authorList>
    </citation>
    <scope>NUCLEOTIDE SEQUENCE [LARGE SCALE GENOMIC DNA]</scope>
    <source>
        <strain evidence="2">JCM15298</strain>
    </source>
</reference>
<protein>
    <submittedName>
        <fullName evidence="1">Uncharacterized protein</fullName>
    </submittedName>
</protein>
<dbReference type="Proteomes" id="UP000069443">
    <property type="component" value="Unassembled WGS sequence"/>
</dbReference>
<proteinExistence type="predicted"/>
<dbReference type="STRING" id="228230.RMCC_5802"/>
<keyword evidence="2" id="KW-1185">Reference proteome</keyword>
<gene>
    <name evidence="1" type="ORF">RMCC_5802</name>
</gene>
<dbReference type="OrthoDB" id="4351072at2"/>
<reference evidence="2" key="2">
    <citation type="submission" date="2016-02" db="EMBL/GenBank/DDBJ databases">
        <title>Draft genome sequence of five rapidly growing Mycobacterium species.</title>
        <authorList>
            <person name="Katahira K."/>
            <person name="Gotou Y."/>
            <person name="Iida K."/>
            <person name="Ogura Y."/>
            <person name="Hayashi T."/>
        </authorList>
    </citation>
    <scope>NUCLEOTIDE SEQUENCE [LARGE SCALE GENOMIC DNA]</scope>
    <source>
        <strain evidence="2">JCM15298</strain>
    </source>
</reference>
<name>A0A117IC33_MYCCR</name>
<dbReference type="RefSeq" id="WP_062659603.1">
    <property type="nucleotide sequence ID" value="NZ_BCSY01000111.1"/>
</dbReference>
<dbReference type="InterPro" id="IPR046250">
    <property type="entry name" value="DUF6283"/>
</dbReference>
<evidence type="ECO:0000313" key="2">
    <source>
        <dbReference type="Proteomes" id="UP000069443"/>
    </source>
</evidence>
<evidence type="ECO:0000313" key="1">
    <source>
        <dbReference type="EMBL" id="GAS98837.1"/>
    </source>
</evidence>
<organism evidence="1 2">
    <name type="scientific">Mycolicibacterium canariasense</name>
    <name type="common">Mycobacterium canariasense</name>
    <dbReference type="NCBI Taxonomy" id="228230"/>
    <lineage>
        <taxon>Bacteria</taxon>
        <taxon>Bacillati</taxon>
        <taxon>Actinomycetota</taxon>
        <taxon>Actinomycetes</taxon>
        <taxon>Mycobacteriales</taxon>
        <taxon>Mycobacteriaceae</taxon>
        <taxon>Mycolicibacterium</taxon>
    </lineage>
</organism>
<dbReference type="EMBL" id="BCSY01000111">
    <property type="protein sequence ID" value="GAS98837.1"/>
    <property type="molecule type" value="Genomic_DNA"/>
</dbReference>
<sequence length="142" mass="15657">MNTRGPAPKPCASCPYRRDVPSGVWHPDEYTKLRRYDEDTSQQPAGLFICHQTDAENDARRVCAGWVGCHGDQLLGLRLAAINGAMTQDDILACFNYRSPVPLFDTGADAAEHGTRDAMSPSAAAVNAGRKIIRRRRDITRD</sequence>
<dbReference type="Pfam" id="PF19800">
    <property type="entry name" value="DUF6283"/>
    <property type="match status" value="1"/>
</dbReference>
<comment type="caution">
    <text evidence="1">The sequence shown here is derived from an EMBL/GenBank/DDBJ whole genome shotgun (WGS) entry which is preliminary data.</text>
</comment>